<accession>A0A7R9FVQ6</accession>
<organism evidence="2">
    <name type="scientific">Timema shepardi</name>
    <name type="common">Walking stick</name>
    <dbReference type="NCBI Taxonomy" id="629360"/>
    <lineage>
        <taxon>Eukaryota</taxon>
        <taxon>Metazoa</taxon>
        <taxon>Ecdysozoa</taxon>
        <taxon>Arthropoda</taxon>
        <taxon>Hexapoda</taxon>
        <taxon>Insecta</taxon>
        <taxon>Pterygota</taxon>
        <taxon>Neoptera</taxon>
        <taxon>Polyneoptera</taxon>
        <taxon>Phasmatodea</taxon>
        <taxon>Timematodea</taxon>
        <taxon>Timematoidea</taxon>
        <taxon>Timematidae</taxon>
        <taxon>Timema</taxon>
    </lineage>
</organism>
<sequence>MKRGIRLDGRVGECPAEKCKTPFSRGFNQTEKNAIVNEHNRLRNISWNEELATVAQRWADQCKVGHDANRNTQWVHFLKRRCCASLFSRPLYLSSALTQAAPPTPSTAWSGLGGSHQAPHRVVSPHNFAKRDNPSLFANHTPTSHRDSRCRDYVLPPTVTHVAMTLSYLPPQYTLPGRYPTSHCDSRCWDAILPPIVTHVAGTLSYLSPQLTLPGLHPTSHRDSRCRDSILPPTTSHFAGMLPCLPPRLTLPELYPTSHRDSRC</sequence>
<proteinExistence type="predicted"/>
<reference evidence="2" key="1">
    <citation type="submission" date="2020-11" db="EMBL/GenBank/DDBJ databases">
        <authorList>
            <person name="Tran Van P."/>
        </authorList>
    </citation>
    <scope>NUCLEOTIDE SEQUENCE</scope>
</reference>
<dbReference type="AlphaFoldDB" id="A0A7R9FVQ6"/>
<protein>
    <recommendedName>
        <fullName evidence="3">SCP domain-containing protein</fullName>
    </recommendedName>
</protein>
<dbReference type="InterPro" id="IPR035940">
    <property type="entry name" value="CAP_sf"/>
</dbReference>
<name>A0A7R9FVQ6_TIMSH</name>
<gene>
    <name evidence="2" type="ORF">TSIB3V08_LOCUS1123</name>
</gene>
<evidence type="ECO:0008006" key="3">
    <source>
        <dbReference type="Google" id="ProtNLM"/>
    </source>
</evidence>
<evidence type="ECO:0000256" key="1">
    <source>
        <dbReference type="SAM" id="MobiDB-lite"/>
    </source>
</evidence>
<dbReference type="Gene3D" id="3.40.33.10">
    <property type="entry name" value="CAP"/>
    <property type="match status" value="1"/>
</dbReference>
<evidence type="ECO:0000313" key="2">
    <source>
        <dbReference type="EMBL" id="CAD7256848.1"/>
    </source>
</evidence>
<dbReference type="SUPFAM" id="SSF55797">
    <property type="entry name" value="PR-1-like"/>
    <property type="match status" value="1"/>
</dbReference>
<dbReference type="CDD" id="cd05380">
    <property type="entry name" value="CAP_euk"/>
    <property type="match status" value="1"/>
</dbReference>
<feature type="region of interest" description="Disordered" evidence="1">
    <location>
        <begin position="104"/>
        <end position="149"/>
    </location>
</feature>
<dbReference type="EMBL" id="OC000305">
    <property type="protein sequence ID" value="CAD7256848.1"/>
    <property type="molecule type" value="Genomic_DNA"/>
</dbReference>